<name>A0ABQ9WNF4_9EUKA</name>
<dbReference type="Proteomes" id="UP001281761">
    <property type="component" value="Unassembled WGS sequence"/>
</dbReference>
<feature type="compositionally biased region" description="Low complexity" evidence="1">
    <location>
        <begin position="144"/>
        <end position="157"/>
    </location>
</feature>
<dbReference type="EMBL" id="JARBJD010000566">
    <property type="protein sequence ID" value="KAK2941016.1"/>
    <property type="molecule type" value="Genomic_DNA"/>
</dbReference>
<accession>A0ABQ9WNF4</accession>
<feature type="region of interest" description="Disordered" evidence="1">
    <location>
        <begin position="182"/>
        <end position="220"/>
    </location>
</feature>
<comment type="caution">
    <text evidence="2">The sequence shown here is derived from an EMBL/GenBank/DDBJ whole genome shotgun (WGS) entry which is preliminary data.</text>
</comment>
<gene>
    <name evidence="2" type="ORF">BLNAU_24087</name>
</gene>
<dbReference type="InterPro" id="IPR027417">
    <property type="entry name" value="P-loop_NTPase"/>
</dbReference>
<evidence type="ECO:0000256" key="1">
    <source>
        <dbReference type="SAM" id="MobiDB-lite"/>
    </source>
</evidence>
<organism evidence="2 3">
    <name type="scientific">Blattamonas nauphoetae</name>
    <dbReference type="NCBI Taxonomy" id="2049346"/>
    <lineage>
        <taxon>Eukaryota</taxon>
        <taxon>Metamonada</taxon>
        <taxon>Preaxostyla</taxon>
        <taxon>Oxymonadida</taxon>
        <taxon>Blattamonas</taxon>
    </lineage>
</organism>
<reference evidence="2 3" key="1">
    <citation type="journal article" date="2022" name="bioRxiv">
        <title>Genomics of Preaxostyla Flagellates Illuminates Evolutionary Transitions and the Path Towards Mitochondrial Loss.</title>
        <authorList>
            <person name="Novak L.V.F."/>
            <person name="Treitli S.C."/>
            <person name="Pyrih J."/>
            <person name="Halakuc P."/>
            <person name="Pipaliya S.V."/>
            <person name="Vacek V."/>
            <person name="Brzon O."/>
            <person name="Soukal P."/>
            <person name="Eme L."/>
            <person name="Dacks J.B."/>
            <person name="Karnkowska A."/>
            <person name="Elias M."/>
            <person name="Hampl V."/>
        </authorList>
    </citation>
    <scope>NUCLEOTIDE SEQUENCE [LARGE SCALE GENOMIC DNA]</scope>
    <source>
        <strain evidence="2">NAU3</strain>
        <tissue evidence="2">Gut</tissue>
    </source>
</reference>
<feature type="region of interest" description="Disordered" evidence="1">
    <location>
        <begin position="102"/>
        <end position="157"/>
    </location>
</feature>
<evidence type="ECO:0000313" key="3">
    <source>
        <dbReference type="Proteomes" id="UP001281761"/>
    </source>
</evidence>
<protein>
    <submittedName>
        <fullName evidence="2">Uncharacterized protein</fullName>
    </submittedName>
</protein>
<sequence>MTSENKSVERPVGGNYGTWLKNDTTVLSTPLLFRPVYIIILHEILKFIEHFFKSGTPIGRPGHAFYIAGDQGIGKTSLMLILMSILSLRSIDFHYEKASRMERDKISDPHKSAKNLQKKDDTLPMTNRFPSLFRCKDPPPEKQPQPSTTQTQAQASSSRAFFEPSLSYLSSPDVLAGGRCRRNGRVHTNRPVHCPLPEDMQLRKRPGNPPSIEMDKDEIAGRLPRAFWQRN</sequence>
<dbReference type="SUPFAM" id="SSF52540">
    <property type="entry name" value="P-loop containing nucleoside triphosphate hydrolases"/>
    <property type="match status" value="1"/>
</dbReference>
<evidence type="ECO:0000313" key="2">
    <source>
        <dbReference type="EMBL" id="KAK2941016.1"/>
    </source>
</evidence>
<keyword evidence="3" id="KW-1185">Reference proteome</keyword>
<proteinExistence type="predicted"/>
<feature type="compositionally biased region" description="Basic and acidic residues" evidence="1">
    <location>
        <begin position="102"/>
        <end position="122"/>
    </location>
</feature>